<dbReference type="PROSITE" id="PS51384">
    <property type="entry name" value="FAD_FR"/>
    <property type="match status" value="1"/>
</dbReference>
<feature type="domain" description="FAD-binding FR-type" evidence="5">
    <location>
        <begin position="4"/>
        <end position="122"/>
    </location>
</feature>
<keyword evidence="3" id="KW-0274">FAD</keyword>
<comment type="cofactor">
    <cofactor evidence="1">
        <name>FAD</name>
        <dbReference type="ChEBI" id="CHEBI:57692"/>
    </cofactor>
</comment>
<evidence type="ECO:0000259" key="5">
    <source>
        <dbReference type="PROSITE" id="PS51384"/>
    </source>
</evidence>
<dbReference type="InterPro" id="IPR017927">
    <property type="entry name" value="FAD-bd_FR_type"/>
</dbReference>
<gene>
    <name evidence="6" type="ORF">C5O00_00545</name>
</gene>
<evidence type="ECO:0000256" key="3">
    <source>
        <dbReference type="ARBA" id="ARBA00022827"/>
    </source>
</evidence>
<dbReference type="InterPro" id="IPR017938">
    <property type="entry name" value="Riboflavin_synthase-like_b-brl"/>
</dbReference>
<dbReference type="InterPro" id="IPR039261">
    <property type="entry name" value="FNR_nucleotide-bd"/>
</dbReference>
<dbReference type="InterPro" id="IPR013112">
    <property type="entry name" value="FAD-bd_8"/>
</dbReference>
<sequence length="229" mass="26484">MGFIFPYKSKVISILNINHDVILLRITKPYKYIFKIGQAVDMSIDKPGYELSVSSFTLSNVPDDDYLEFIIKVYPRKNGLSKGIAQLVPNDTIQLSNAWDVYTYNGCGTFIAAGTGITPFLPIFKEMEDKGIDIKKHHSLIYANKTKDDILFYKKLKQLFHSKLLIFLSRTKYKNFYFGKVNQEYLSEFISISEQKFYICGPMHFEIDIKSFLINLGVKKDNIQTGYQF</sequence>
<dbReference type="SUPFAM" id="SSF52343">
    <property type="entry name" value="Ferredoxin reductase-like, C-terminal NADP-linked domain"/>
    <property type="match status" value="1"/>
</dbReference>
<keyword evidence="7" id="KW-1185">Reference proteome</keyword>
<keyword evidence="4" id="KW-0560">Oxidoreductase</keyword>
<dbReference type="SUPFAM" id="SSF63380">
    <property type="entry name" value="Riboflavin synthase domain-like"/>
    <property type="match status" value="1"/>
</dbReference>
<evidence type="ECO:0000256" key="1">
    <source>
        <dbReference type="ARBA" id="ARBA00001974"/>
    </source>
</evidence>
<dbReference type="Pfam" id="PF08022">
    <property type="entry name" value="FAD_binding_8"/>
    <property type="match status" value="1"/>
</dbReference>
<dbReference type="Proteomes" id="UP000238442">
    <property type="component" value="Chromosome"/>
</dbReference>
<dbReference type="Gene3D" id="3.40.50.80">
    <property type="entry name" value="Nucleotide-binding domain of ferredoxin-NADP reductase (FNR) module"/>
    <property type="match status" value="1"/>
</dbReference>
<evidence type="ECO:0000313" key="6">
    <source>
        <dbReference type="EMBL" id="AVI49730.1"/>
    </source>
</evidence>
<dbReference type="KEGG" id="aue:C5O00_00545"/>
<organism evidence="6 7">
    <name type="scientific">Pukyongia salina</name>
    <dbReference type="NCBI Taxonomy" id="2094025"/>
    <lineage>
        <taxon>Bacteria</taxon>
        <taxon>Pseudomonadati</taxon>
        <taxon>Bacteroidota</taxon>
        <taxon>Flavobacteriia</taxon>
        <taxon>Flavobacteriales</taxon>
        <taxon>Flavobacteriaceae</taxon>
        <taxon>Pukyongia</taxon>
    </lineage>
</organism>
<dbReference type="InterPro" id="IPR001834">
    <property type="entry name" value="CBR-like"/>
</dbReference>
<proteinExistence type="predicted"/>
<dbReference type="Gene3D" id="2.40.30.10">
    <property type="entry name" value="Translation factors"/>
    <property type="match status" value="1"/>
</dbReference>
<protein>
    <recommendedName>
        <fullName evidence="5">FAD-binding FR-type domain-containing protein</fullName>
    </recommendedName>
</protein>
<accession>A0A2S0HST4</accession>
<dbReference type="Pfam" id="PF00175">
    <property type="entry name" value="NAD_binding_1"/>
    <property type="match status" value="1"/>
</dbReference>
<keyword evidence="2" id="KW-0285">Flavoprotein</keyword>
<dbReference type="OrthoDB" id="9789468at2"/>
<evidence type="ECO:0000256" key="2">
    <source>
        <dbReference type="ARBA" id="ARBA00022630"/>
    </source>
</evidence>
<dbReference type="PRINTS" id="PR00410">
    <property type="entry name" value="PHEHYDRXLASE"/>
</dbReference>
<reference evidence="6 7" key="1">
    <citation type="submission" date="2018-02" db="EMBL/GenBank/DDBJ databases">
        <title>Genomic analysis of the strain RR4-38 isolated from a seawater recirculating aquaculture system.</title>
        <authorList>
            <person name="Kim Y.-S."/>
            <person name="Jang Y.H."/>
            <person name="Kim K.-H."/>
        </authorList>
    </citation>
    <scope>NUCLEOTIDE SEQUENCE [LARGE SCALE GENOMIC DNA]</scope>
    <source>
        <strain evidence="6 7">RR4-38</strain>
    </source>
</reference>
<dbReference type="RefSeq" id="WP_105213971.1">
    <property type="nucleotide sequence ID" value="NZ_CP027062.1"/>
</dbReference>
<dbReference type="InterPro" id="IPR001433">
    <property type="entry name" value="OxRdtase_FAD/NAD-bd"/>
</dbReference>
<dbReference type="EMBL" id="CP027062">
    <property type="protein sequence ID" value="AVI49730.1"/>
    <property type="molecule type" value="Genomic_DNA"/>
</dbReference>
<dbReference type="AlphaFoldDB" id="A0A2S0HST4"/>
<dbReference type="PANTHER" id="PTHR19370:SF184">
    <property type="entry name" value="NADH-CYTOCHROME B5 REDUCTASE-LIKE"/>
    <property type="match status" value="1"/>
</dbReference>
<dbReference type="GO" id="GO:0016491">
    <property type="term" value="F:oxidoreductase activity"/>
    <property type="evidence" value="ECO:0007669"/>
    <property type="project" value="UniProtKB-KW"/>
</dbReference>
<name>A0A2S0HST4_9FLAO</name>
<evidence type="ECO:0000313" key="7">
    <source>
        <dbReference type="Proteomes" id="UP000238442"/>
    </source>
</evidence>
<evidence type="ECO:0000256" key="4">
    <source>
        <dbReference type="ARBA" id="ARBA00023002"/>
    </source>
</evidence>
<dbReference type="PANTHER" id="PTHR19370">
    <property type="entry name" value="NADH-CYTOCHROME B5 REDUCTASE"/>
    <property type="match status" value="1"/>
</dbReference>